<organism evidence="4 5">
    <name type="scientific">Cordylochernes scorpioides</name>
    <dbReference type="NCBI Taxonomy" id="51811"/>
    <lineage>
        <taxon>Eukaryota</taxon>
        <taxon>Metazoa</taxon>
        <taxon>Ecdysozoa</taxon>
        <taxon>Arthropoda</taxon>
        <taxon>Chelicerata</taxon>
        <taxon>Arachnida</taxon>
        <taxon>Pseudoscorpiones</taxon>
        <taxon>Cheliferoidea</taxon>
        <taxon>Chernetidae</taxon>
        <taxon>Cordylochernes</taxon>
    </lineage>
</organism>
<sequence>MKDKLSALEERLAAVETGNSRTPVFQQENNNSGRPLVKVPTFDGQSSWTSFKTQFDVVAQANGWNVRDKTSFLAAALRGPAVDVLQMILEQLRLEFNALIDALESRYGEENYQHYQPFWPTTSDAWQDYPFPTCPSETQDFMAQQQFIDAVGDPETQRFARLSSATTLQETLVQAMKHEVAQQASRGSYRVASQVKLDNPEREKSRCWTCGANDHLSPTCPRKLRQRSDTAFRGESWLGHLGMPLMGTIQVSSLRNTENGLLLRGFISGRSCDMVIDTGANVTLVRADVFQNLYPKPAEVRMKPISLQTTTGEWAKVHNCVLLSIRIGSKIFQHKGYVADIMDECIIGLDVLRQFGLSIDIGRRNPNKGGESLRLCSRVIKKGSCLGNAEPAVLIKRNHPVMQKSKREDNVPDHLQQVWEGNNERTSTWTAERIGNTPCYLRQHFCQVKNKTYIFNQTRAIILYDYKSNLTSEESHDRLLKALGDKFLIGLMNLKKKKLEYEPSSGRPPTAVTQEKIELLRFLLREDQRIAHQLPKLKTKNLVALNGANKRLILIISQVTKLGSTILIQKQNGNLLFGALQNHLFLRKFAELGEIKKSRPRDQLRGVLHHDNARLHTSAQTLDFLDNSGVQYVTHPPYSPDPAPVTFFIFKS</sequence>
<dbReference type="Pfam" id="PF13975">
    <property type="entry name" value="gag-asp_proteas"/>
    <property type="match status" value="1"/>
</dbReference>
<evidence type="ECO:0000256" key="2">
    <source>
        <dbReference type="ARBA" id="ARBA00022695"/>
    </source>
</evidence>
<protein>
    <recommendedName>
        <fullName evidence="6">CCHC-type domain-containing protein</fullName>
    </recommendedName>
</protein>
<evidence type="ECO:0000313" key="5">
    <source>
        <dbReference type="Proteomes" id="UP001235939"/>
    </source>
</evidence>
<proteinExistence type="predicted"/>
<dbReference type="PANTHER" id="PTHR45823:SF1">
    <property type="entry name" value="T-SNARE COILED-COIL HOMOLOGY DOMAIN-CONTAINING PROTEIN"/>
    <property type="match status" value="1"/>
</dbReference>
<keyword evidence="3" id="KW-0695">RNA-directed DNA polymerase</keyword>
<dbReference type="EMBL" id="CP092864">
    <property type="protein sequence ID" value="UYV63693.1"/>
    <property type="molecule type" value="Genomic_DNA"/>
</dbReference>
<dbReference type="InterPro" id="IPR021109">
    <property type="entry name" value="Peptidase_aspartic_dom_sf"/>
</dbReference>
<reference evidence="4 5" key="1">
    <citation type="submission" date="2022-01" db="EMBL/GenBank/DDBJ databases">
        <title>A chromosomal length assembly of Cordylochernes scorpioides.</title>
        <authorList>
            <person name="Zeh D."/>
            <person name="Zeh J."/>
        </authorList>
    </citation>
    <scope>NUCLEOTIDE SEQUENCE [LARGE SCALE GENOMIC DNA]</scope>
    <source>
        <strain evidence="4">IN4F17</strain>
        <tissue evidence="4">Whole Body</tissue>
    </source>
</reference>
<dbReference type="InterPro" id="IPR036397">
    <property type="entry name" value="RNaseH_sf"/>
</dbReference>
<evidence type="ECO:0000256" key="1">
    <source>
        <dbReference type="ARBA" id="ARBA00022679"/>
    </source>
</evidence>
<keyword evidence="2" id="KW-0548">Nucleotidyltransferase</keyword>
<dbReference type="Gene3D" id="3.30.420.10">
    <property type="entry name" value="Ribonuclease H-like superfamily/Ribonuclease H"/>
    <property type="match status" value="1"/>
</dbReference>
<dbReference type="Proteomes" id="UP001235939">
    <property type="component" value="Chromosome 02"/>
</dbReference>
<dbReference type="InterPro" id="IPR001969">
    <property type="entry name" value="Aspartic_peptidase_AS"/>
</dbReference>
<evidence type="ECO:0000256" key="3">
    <source>
        <dbReference type="ARBA" id="ARBA00022918"/>
    </source>
</evidence>
<dbReference type="SUPFAM" id="SSF50630">
    <property type="entry name" value="Acid proteases"/>
    <property type="match status" value="1"/>
</dbReference>
<evidence type="ECO:0000313" key="4">
    <source>
        <dbReference type="EMBL" id="UYV63693.1"/>
    </source>
</evidence>
<keyword evidence="1" id="KW-0808">Transferase</keyword>
<dbReference type="CDD" id="cd00303">
    <property type="entry name" value="retropepsin_like"/>
    <property type="match status" value="1"/>
</dbReference>
<dbReference type="PROSITE" id="PS00141">
    <property type="entry name" value="ASP_PROTEASE"/>
    <property type="match status" value="1"/>
</dbReference>
<name>A0ABY6K4G8_9ARAC</name>
<keyword evidence="5" id="KW-1185">Reference proteome</keyword>
<evidence type="ECO:0008006" key="6">
    <source>
        <dbReference type="Google" id="ProtNLM"/>
    </source>
</evidence>
<accession>A0ABY6K4G8</accession>
<dbReference type="PANTHER" id="PTHR45823">
    <property type="entry name" value="T-SNARE COILED-COIL HOMOLOGY DOMAIN-CONTAINING PROTEIN"/>
    <property type="match status" value="1"/>
</dbReference>
<gene>
    <name evidence="4" type="ORF">LAZ67_2005326</name>
</gene>
<dbReference type="Gene3D" id="2.40.70.10">
    <property type="entry name" value="Acid Proteases"/>
    <property type="match status" value="1"/>
</dbReference>